<dbReference type="PANTHER" id="PTHR47633">
    <property type="entry name" value="IMMUNOGLOBULIN"/>
    <property type="match status" value="1"/>
</dbReference>
<keyword evidence="9" id="KW-1185">Reference proteome</keyword>
<reference evidence="8" key="1">
    <citation type="submission" date="2021-05" db="EMBL/GenBank/DDBJ databases">
        <authorList>
            <person name="Tigano A."/>
        </authorList>
    </citation>
    <scope>NUCLEOTIDE SEQUENCE</scope>
</reference>
<gene>
    <name evidence="8" type="ORF">MMEN_LOCUS15638</name>
</gene>
<dbReference type="Proteomes" id="UP000677803">
    <property type="component" value="Unassembled WGS sequence"/>
</dbReference>
<dbReference type="GO" id="GO:0030017">
    <property type="term" value="C:sarcomere"/>
    <property type="evidence" value="ECO:0007669"/>
    <property type="project" value="UniProtKB-ARBA"/>
</dbReference>
<dbReference type="FunFam" id="2.60.40.10:FF:000345">
    <property type="entry name" value="Muscle M-line assembly protein unc-89"/>
    <property type="match status" value="1"/>
</dbReference>
<dbReference type="SMART" id="SM00408">
    <property type="entry name" value="IGc2"/>
    <property type="match status" value="1"/>
</dbReference>
<dbReference type="EMBL" id="CAJRST010026668">
    <property type="protein sequence ID" value="CAG5962739.1"/>
    <property type="molecule type" value="Genomic_DNA"/>
</dbReference>
<evidence type="ECO:0000256" key="1">
    <source>
        <dbReference type="ARBA" id="ARBA00004496"/>
    </source>
</evidence>
<dbReference type="OrthoDB" id="5985519at2759"/>
<evidence type="ECO:0000259" key="7">
    <source>
        <dbReference type="PROSITE" id="PS50835"/>
    </source>
</evidence>
<keyword evidence="3" id="KW-0963">Cytoplasm</keyword>
<dbReference type="Pfam" id="PF07679">
    <property type="entry name" value="I-set"/>
    <property type="match status" value="2"/>
</dbReference>
<organism evidence="8 9">
    <name type="scientific">Menidia menidia</name>
    <name type="common">Atlantic silverside</name>
    <dbReference type="NCBI Taxonomy" id="238744"/>
    <lineage>
        <taxon>Eukaryota</taxon>
        <taxon>Metazoa</taxon>
        <taxon>Chordata</taxon>
        <taxon>Craniata</taxon>
        <taxon>Vertebrata</taxon>
        <taxon>Euteleostomi</taxon>
        <taxon>Actinopterygii</taxon>
        <taxon>Neopterygii</taxon>
        <taxon>Teleostei</taxon>
        <taxon>Neoteleostei</taxon>
        <taxon>Acanthomorphata</taxon>
        <taxon>Ovalentaria</taxon>
        <taxon>Atherinomorphae</taxon>
        <taxon>Atheriniformes</taxon>
        <taxon>Atherinopsidae</taxon>
        <taxon>Menidiinae</taxon>
        <taxon>Menidia</taxon>
    </lineage>
</organism>
<protein>
    <submittedName>
        <fullName evidence="8">(Atlantic silverside) hypothetical protein</fullName>
    </submittedName>
</protein>
<dbReference type="InterPro" id="IPR036179">
    <property type="entry name" value="Ig-like_dom_sf"/>
</dbReference>
<accession>A0A8S4BCB5</accession>
<comment type="similarity">
    <text evidence="2">Belongs to the protein kinase superfamily. CAMK Ser/Thr protein kinase family.</text>
</comment>
<evidence type="ECO:0000313" key="9">
    <source>
        <dbReference type="Proteomes" id="UP000677803"/>
    </source>
</evidence>
<evidence type="ECO:0000313" key="8">
    <source>
        <dbReference type="EMBL" id="CAG5962739.1"/>
    </source>
</evidence>
<feature type="domain" description="Ig-like" evidence="7">
    <location>
        <begin position="9"/>
        <end position="97"/>
    </location>
</feature>
<dbReference type="SUPFAM" id="SSF48726">
    <property type="entry name" value="Immunoglobulin"/>
    <property type="match status" value="2"/>
</dbReference>
<dbReference type="InterPro" id="IPR003599">
    <property type="entry name" value="Ig_sub"/>
</dbReference>
<dbReference type="InterPro" id="IPR013783">
    <property type="entry name" value="Ig-like_fold"/>
</dbReference>
<dbReference type="InterPro" id="IPR003598">
    <property type="entry name" value="Ig_sub2"/>
</dbReference>
<feature type="domain" description="Ig-like" evidence="7">
    <location>
        <begin position="157"/>
        <end position="192"/>
    </location>
</feature>
<dbReference type="PROSITE" id="PS50835">
    <property type="entry name" value="IG_LIKE"/>
    <property type="match status" value="2"/>
</dbReference>
<comment type="subcellular location">
    <subcellularLocation>
        <location evidence="1">Cytoplasm</location>
    </subcellularLocation>
</comment>
<dbReference type="CDD" id="cd00096">
    <property type="entry name" value="Ig"/>
    <property type="match status" value="1"/>
</dbReference>
<dbReference type="Gene3D" id="2.60.40.10">
    <property type="entry name" value="Immunoglobulins"/>
    <property type="match status" value="2"/>
</dbReference>
<evidence type="ECO:0000256" key="4">
    <source>
        <dbReference type="ARBA" id="ARBA00022737"/>
    </source>
</evidence>
<dbReference type="InterPro" id="IPR007110">
    <property type="entry name" value="Ig-like_dom"/>
</dbReference>
<evidence type="ECO:0000256" key="6">
    <source>
        <dbReference type="ARBA" id="ARBA00023319"/>
    </source>
</evidence>
<evidence type="ECO:0000256" key="3">
    <source>
        <dbReference type="ARBA" id="ARBA00022490"/>
    </source>
</evidence>
<name>A0A8S4BCB5_9TELE</name>
<keyword evidence="5" id="KW-1015">Disulfide bond</keyword>
<dbReference type="SMART" id="SM00409">
    <property type="entry name" value="IG"/>
    <property type="match status" value="1"/>
</dbReference>
<dbReference type="InterPro" id="IPR013098">
    <property type="entry name" value="Ig_I-set"/>
</dbReference>
<proteinExistence type="inferred from homology"/>
<dbReference type="AlphaFoldDB" id="A0A8S4BCB5"/>
<keyword evidence="4" id="KW-0677">Repeat</keyword>
<keyword evidence="6" id="KW-0393">Immunoglobulin domain</keyword>
<sequence length="192" mass="20554">MSPTPDRKPSFPSGLIDTTAASDSIVKLSVKATGEPKPAISWMKDGKVLSQGGKYEIFEDHGSAHLEIYESEVSDSGTYKCTASNSTGTVSTTCSVTVRDTRAKAEISEEVLKRELIHEEISSTVRESSQISVSEVQSVRRTGLDITEVSAFGSEAPAFLLQPRSQNVNEGQSVRFTCEIAGEPSPEPVSPG</sequence>
<evidence type="ECO:0000256" key="5">
    <source>
        <dbReference type="ARBA" id="ARBA00023157"/>
    </source>
</evidence>
<evidence type="ECO:0000256" key="2">
    <source>
        <dbReference type="ARBA" id="ARBA00006692"/>
    </source>
</evidence>
<comment type="caution">
    <text evidence="8">The sequence shown here is derived from an EMBL/GenBank/DDBJ whole genome shotgun (WGS) entry which is preliminary data.</text>
</comment>